<evidence type="ECO:0000256" key="7">
    <source>
        <dbReference type="ARBA" id="ARBA00023316"/>
    </source>
</evidence>
<dbReference type="PANTHER" id="PTHR23135">
    <property type="entry name" value="MUR LIGASE FAMILY MEMBER"/>
    <property type="match status" value="1"/>
</dbReference>
<dbReference type="Proteomes" id="UP000287756">
    <property type="component" value="Chromosome"/>
</dbReference>
<sequence length="497" mass="55400">MNIQFDQLQNVNIEEVYGPLEQEVSSLAFHSKRVEPKAAFFCLKGENFDGHEYVNEAIEGGATVIFGSDSSLFSHLQARYEWITFLVVENIRSAMAVFSKFFFGSADEELKTVGVTGTNGKTTVAAYVRSLLTLLRLPTGSIGTTGIWTSRKKIEYKKSTPTTPESLDLHQIFRDMRTSGDQGMVMEVSSIALDQCRVEGIQFDVAVHTNFSEEHLEYHRTVEHYRDCKLRLFQQAEHRVVNIDDEGMAAELLEMGTEGLLTYSTEDHPDADLIASNIEVLENGSVFDLGYKGESQKVFVPVYGTYNVANVLSAIAAALHLGFEWGYILSVLPELEGPEGRFQVIQVPEDQKVILDYAHTPVALNRLLEEVKKLEHRRLIVMIAGIGIRDFNKMPKMAAAIDGKADEIIVTVDHPGYHDPQIIVDQVLTGFKQPDAPNIHPTLSRADGVHRSMTLAREGDIILLTSGCINNAQIIRGEEIPHSDEKIIESHFPPVAQ</sequence>
<keyword evidence="3 8" id="KW-0132">Cell division</keyword>
<keyword evidence="8" id="KW-0067">ATP-binding</keyword>
<evidence type="ECO:0000256" key="5">
    <source>
        <dbReference type="ARBA" id="ARBA00022984"/>
    </source>
</evidence>
<dbReference type="GO" id="GO:0009252">
    <property type="term" value="P:peptidoglycan biosynthetic process"/>
    <property type="evidence" value="ECO:0007669"/>
    <property type="project" value="UniProtKB-UniRule"/>
</dbReference>
<dbReference type="KEGG" id="hli:HLI_10375"/>
<evidence type="ECO:0000256" key="2">
    <source>
        <dbReference type="ARBA" id="ARBA00005898"/>
    </source>
</evidence>
<dbReference type="GO" id="GO:0000287">
    <property type="term" value="F:magnesium ion binding"/>
    <property type="evidence" value="ECO:0007669"/>
    <property type="project" value="UniProtKB-UniRule"/>
</dbReference>
<proteinExistence type="inferred from homology"/>
<comment type="function">
    <text evidence="8">Catalyzes the addition of an amino acid to the nucleotide precursor UDP-N-acetylmuramoyl-L-alanyl-D-glutamate (UMAG) in the biosynthesis of bacterial cell-wall peptidoglycan.</text>
</comment>
<keyword evidence="8" id="KW-0547">Nucleotide-binding</keyword>
<dbReference type="GO" id="GO:0016881">
    <property type="term" value="F:acid-amino acid ligase activity"/>
    <property type="evidence" value="ECO:0007669"/>
    <property type="project" value="UniProtKB-UniRule"/>
</dbReference>
<dbReference type="SUPFAM" id="SSF63418">
    <property type="entry name" value="MurE/MurF N-terminal domain"/>
    <property type="match status" value="1"/>
</dbReference>
<feature type="domain" description="Mur ligase C-terminal" evidence="11">
    <location>
        <begin position="340"/>
        <end position="466"/>
    </location>
</feature>
<comment type="similarity">
    <text evidence="2 8">Belongs to the MurCDEF family. MurE subfamily.</text>
</comment>
<organism evidence="13 14">
    <name type="scientific">Halobacillus litoralis</name>
    <dbReference type="NCBI Taxonomy" id="45668"/>
    <lineage>
        <taxon>Bacteria</taxon>
        <taxon>Bacillati</taxon>
        <taxon>Bacillota</taxon>
        <taxon>Bacilli</taxon>
        <taxon>Bacillales</taxon>
        <taxon>Bacillaceae</taxon>
        <taxon>Halobacillus</taxon>
    </lineage>
</organism>
<evidence type="ECO:0000256" key="1">
    <source>
        <dbReference type="ARBA" id="ARBA00004752"/>
    </source>
</evidence>
<gene>
    <name evidence="8" type="primary">murE</name>
    <name evidence="13" type="ORF">HLI_10375</name>
</gene>
<feature type="binding site" evidence="8">
    <location>
        <position position="197"/>
    </location>
    <ligand>
        <name>UDP-N-acetyl-alpha-D-muramoyl-L-alanyl-D-glutamate</name>
        <dbReference type="ChEBI" id="CHEBI:83900"/>
    </ligand>
</feature>
<feature type="domain" description="Mur ligase central" evidence="12">
    <location>
        <begin position="115"/>
        <end position="318"/>
    </location>
</feature>
<dbReference type="OrthoDB" id="9800958at2"/>
<evidence type="ECO:0000259" key="11">
    <source>
        <dbReference type="Pfam" id="PF02875"/>
    </source>
</evidence>
<evidence type="ECO:0000313" key="14">
    <source>
        <dbReference type="Proteomes" id="UP000287756"/>
    </source>
</evidence>
<dbReference type="InterPro" id="IPR036565">
    <property type="entry name" value="Mur-like_cat_sf"/>
</dbReference>
<evidence type="ECO:0000313" key="13">
    <source>
        <dbReference type="EMBL" id="QAS52595.1"/>
    </source>
</evidence>
<dbReference type="Pfam" id="PF01225">
    <property type="entry name" value="Mur_ligase"/>
    <property type="match status" value="1"/>
</dbReference>
<dbReference type="Pfam" id="PF02875">
    <property type="entry name" value="Mur_ligase_C"/>
    <property type="match status" value="1"/>
</dbReference>
<dbReference type="GO" id="GO:0008360">
    <property type="term" value="P:regulation of cell shape"/>
    <property type="evidence" value="ECO:0007669"/>
    <property type="project" value="UniProtKB-KW"/>
</dbReference>
<dbReference type="InterPro" id="IPR000713">
    <property type="entry name" value="Mur_ligase_N"/>
</dbReference>
<keyword evidence="8" id="KW-0963">Cytoplasm</keyword>
<feature type="binding site" evidence="8">
    <location>
        <begin position="117"/>
        <end position="123"/>
    </location>
    <ligand>
        <name>ATP</name>
        <dbReference type="ChEBI" id="CHEBI:30616"/>
    </ligand>
</feature>
<reference evidence="13 14" key="1">
    <citation type="submission" date="2018-01" db="EMBL/GenBank/DDBJ databases">
        <title>The whole genome sequencing and assembly of Halobacillus litoralis ERB031 strain.</title>
        <authorList>
            <person name="Lee S.-J."/>
            <person name="Park M.-K."/>
            <person name="Kim J.-Y."/>
            <person name="Lee Y.-J."/>
            <person name="Yi H."/>
            <person name="Bahn Y.-S."/>
            <person name="Kim J.F."/>
            <person name="Lee D.-W."/>
        </authorList>
    </citation>
    <scope>NUCLEOTIDE SEQUENCE [LARGE SCALE GENOMIC DNA]</scope>
    <source>
        <strain evidence="13 14">ERB 031</strain>
    </source>
</reference>
<evidence type="ECO:0000259" key="10">
    <source>
        <dbReference type="Pfam" id="PF01225"/>
    </source>
</evidence>
<comment type="subcellular location">
    <subcellularLocation>
        <location evidence="8 9">Cytoplasm</location>
    </subcellularLocation>
</comment>
<keyword evidence="8 13" id="KW-0436">Ligase</keyword>
<feature type="modified residue" description="N6-carboxylysine" evidence="8">
    <location>
        <position position="229"/>
    </location>
</feature>
<dbReference type="InterPro" id="IPR035911">
    <property type="entry name" value="MurE/MurF_N"/>
</dbReference>
<feature type="binding site" evidence="8">
    <location>
        <begin position="162"/>
        <end position="163"/>
    </location>
    <ligand>
        <name>UDP-N-acetyl-alpha-D-muramoyl-L-alanyl-D-glutamate</name>
        <dbReference type="ChEBI" id="CHEBI:83900"/>
    </ligand>
</feature>
<feature type="binding site" evidence="8">
    <location>
        <position position="189"/>
    </location>
    <ligand>
        <name>UDP-N-acetyl-alpha-D-muramoyl-L-alanyl-D-glutamate</name>
        <dbReference type="ChEBI" id="CHEBI:83900"/>
    </ligand>
</feature>
<keyword evidence="4 8" id="KW-0133">Cell shape</keyword>
<dbReference type="GO" id="GO:0005737">
    <property type="term" value="C:cytoplasm"/>
    <property type="evidence" value="ECO:0007669"/>
    <property type="project" value="UniProtKB-SubCell"/>
</dbReference>
<dbReference type="AlphaFoldDB" id="A0A410MD48"/>
<keyword evidence="8" id="KW-0460">Magnesium</keyword>
<dbReference type="GO" id="GO:0051301">
    <property type="term" value="P:cell division"/>
    <property type="evidence" value="ECO:0007669"/>
    <property type="project" value="UniProtKB-KW"/>
</dbReference>
<name>A0A410MD48_9BACI</name>
<dbReference type="GO" id="GO:0071555">
    <property type="term" value="P:cell wall organization"/>
    <property type="evidence" value="ECO:0007669"/>
    <property type="project" value="UniProtKB-KW"/>
</dbReference>
<dbReference type="InterPro" id="IPR005761">
    <property type="entry name" value="UDP-N-AcMur-Glu-dNH2Pim_ligase"/>
</dbReference>
<protein>
    <recommendedName>
        <fullName evidence="8">UDP-N-acetylmuramyl-tripeptide synthetase</fullName>
        <ecNumber evidence="8">6.3.2.-</ecNumber>
    </recommendedName>
    <alternativeName>
        <fullName evidence="8">UDP-MurNAc-tripeptide synthetase</fullName>
    </alternativeName>
</protein>
<feature type="binding site" evidence="8">
    <location>
        <position position="195"/>
    </location>
    <ligand>
        <name>UDP-N-acetyl-alpha-D-muramoyl-L-alanyl-D-glutamate</name>
        <dbReference type="ChEBI" id="CHEBI:83900"/>
    </ligand>
</feature>
<dbReference type="InterPro" id="IPR036615">
    <property type="entry name" value="Mur_ligase_C_dom_sf"/>
</dbReference>
<dbReference type="Pfam" id="PF08245">
    <property type="entry name" value="Mur_ligase_M"/>
    <property type="match status" value="1"/>
</dbReference>
<evidence type="ECO:0000256" key="9">
    <source>
        <dbReference type="RuleBase" id="RU004135"/>
    </source>
</evidence>
<dbReference type="SUPFAM" id="SSF53623">
    <property type="entry name" value="MurD-like peptide ligases, catalytic domain"/>
    <property type="match status" value="1"/>
</dbReference>
<dbReference type="HAMAP" id="MF_00208">
    <property type="entry name" value="MurE"/>
    <property type="match status" value="1"/>
</dbReference>
<dbReference type="GO" id="GO:0005524">
    <property type="term" value="F:ATP binding"/>
    <property type="evidence" value="ECO:0007669"/>
    <property type="project" value="UniProtKB-UniRule"/>
</dbReference>
<dbReference type="NCBIfam" id="NF001126">
    <property type="entry name" value="PRK00139.1-4"/>
    <property type="match status" value="1"/>
</dbReference>
<comment type="pathway">
    <text evidence="1 8 9">Cell wall biogenesis; peptidoglycan biosynthesis.</text>
</comment>
<keyword evidence="6 8" id="KW-0131">Cell cycle</keyword>
<dbReference type="RefSeq" id="WP_128524883.1">
    <property type="nucleotide sequence ID" value="NZ_CANLVY010000009.1"/>
</dbReference>
<comment type="PTM">
    <text evidence="8">Carboxylation is probably crucial for Mg(2+) binding and, consequently, for the gamma-phosphate positioning of ATP.</text>
</comment>
<dbReference type="Gene3D" id="3.40.1190.10">
    <property type="entry name" value="Mur-like, catalytic domain"/>
    <property type="match status" value="1"/>
</dbReference>
<keyword evidence="5 8" id="KW-0573">Peptidoglycan synthesis</keyword>
<keyword evidence="7 8" id="KW-0961">Cell wall biogenesis/degradation</keyword>
<dbReference type="PANTHER" id="PTHR23135:SF4">
    <property type="entry name" value="UDP-N-ACETYLMURAMOYL-L-ALANYL-D-GLUTAMATE--2,6-DIAMINOPIMELATE LIGASE MURE HOMOLOG, CHLOROPLASTIC"/>
    <property type="match status" value="1"/>
</dbReference>
<dbReference type="EC" id="6.3.2.-" evidence="8"/>
<evidence type="ECO:0000256" key="6">
    <source>
        <dbReference type="ARBA" id="ARBA00023306"/>
    </source>
</evidence>
<comment type="cofactor">
    <cofactor evidence="8">
        <name>Mg(2+)</name>
        <dbReference type="ChEBI" id="CHEBI:18420"/>
    </cofactor>
</comment>
<dbReference type="NCBIfam" id="TIGR01085">
    <property type="entry name" value="murE"/>
    <property type="match status" value="1"/>
</dbReference>
<feature type="binding site" evidence="8">
    <location>
        <position position="31"/>
    </location>
    <ligand>
        <name>UDP-N-acetyl-alpha-D-muramoyl-L-alanyl-D-glutamate</name>
        <dbReference type="ChEBI" id="CHEBI:83900"/>
    </ligand>
</feature>
<dbReference type="EMBL" id="CP026118">
    <property type="protein sequence ID" value="QAS52595.1"/>
    <property type="molecule type" value="Genomic_DNA"/>
</dbReference>
<dbReference type="SUPFAM" id="SSF53244">
    <property type="entry name" value="MurD-like peptide ligases, peptide-binding domain"/>
    <property type="match status" value="1"/>
</dbReference>
<comment type="caution">
    <text evidence="8">Lacks conserved residue(s) required for the propagation of feature annotation.</text>
</comment>
<dbReference type="Gene3D" id="3.40.1390.10">
    <property type="entry name" value="MurE/MurF, N-terminal domain"/>
    <property type="match status" value="1"/>
</dbReference>
<dbReference type="InterPro" id="IPR013221">
    <property type="entry name" value="Mur_ligase_cen"/>
</dbReference>
<accession>A0A410MD48</accession>
<feature type="domain" description="Mur ligase N-terminal catalytic" evidence="10">
    <location>
        <begin position="26"/>
        <end position="71"/>
    </location>
</feature>
<dbReference type="InterPro" id="IPR004101">
    <property type="entry name" value="Mur_ligase_C"/>
</dbReference>
<evidence type="ECO:0000256" key="4">
    <source>
        <dbReference type="ARBA" id="ARBA00022960"/>
    </source>
</evidence>
<evidence type="ECO:0000256" key="8">
    <source>
        <dbReference type="HAMAP-Rule" id="MF_00208"/>
    </source>
</evidence>
<dbReference type="UniPathway" id="UPA00219"/>
<dbReference type="Gene3D" id="3.90.190.20">
    <property type="entry name" value="Mur ligase, C-terminal domain"/>
    <property type="match status" value="1"/>
</dbReference>
<evidence type="ECO:0000256" key="3">
    <source>
        <dbReference type="ARBA" id="ARBA00022618"/>
    </source>
</evidence>
<evidence type="ECO:0000259" key="12">
    <source>
        <dbReference type="Pfam" id="PF08245"/>
    </source>
</evidence>